<gene>
    <name evidence="1" type="ORF">CMN54_06050</name>
</gene>
<dbReference type="EMBL" id="NZEX01000068">
    <property type="protein sequence ID" value="MAH62997.1"/>
    <property type="molecule type" value="Genomic_DNA"/>
</dbReference>
<protein>
    <submittedName>
        <fullName evidence="1">Uncharacterized protein</fullName>
    </submittedName>
</protein>
<organism evidence="1 2">
    <name type="scientific">SAR324 cluster bacterium</name>
    <dbReference type="NCBI Taxonomy" id="2024889"/>
    <lineage>
        <taxon>Bacteria</taxon>
        <taxon>Deltaproteobacteria</taxon>
        <taxon>SAR324 cluster</taxon>
    </lineage>
</organism>
<dbReference type="AlphaFoldDB" id="A0A2D6YIH7"/>
<evidence type="ECO:0000313" key="2">
    <source>
        <dbReference type="Proteomes" id="UP000226525"/>
    </source>
</evidence>
<accession>A0A2D6YIH7</accession>
<evidence type="ECO:0000313" key="1">
    <source>
        <dbReference type="EMBL" id="MAH62997.1"/>
    </source>
</evidence>
<sequence>MITVWAYLLRDAQVDYAWPYCNGSVDIVDVVYFFEPIHFDDYSVFLRHNSSGKTGASSSCQASQLLTIQNFDDSNQSK</sequence>
<proteinExistence type="predicted"/>
<dbReference type="Proteomes" id="UP000226525">
    <property type="component" value="Unassembled WGS sequence"/>
</dbReference>
<name>A0A2D6YIH7_9DELT</name>
<comment type="caution">
    <text evidence="1">The sequence shown here is derived from an EMBL/GenBank/DDBJ whole genome shotgun (WGS) entry which is preliminary data.</text>
</comment>
<reference evidence="2" key="1">
    <citation type="submission" date="2017-09" db="EMBL/GenBank/DDBJ databases">
        <title>The Reconstruction of 2,631 Draft Metagenome-Assembled Genomes from the Global Oceans.</title>
        <authorList>
            <person name="Tully B.J."/>
            <person name="Graham E.D."/>
            <person name="Heidelberg J.F."/>
        </authorList>
    </citation>
    <scope>NUCLEOTIDE SEQUENCE [LARGE SCALE GENOMIC DNA]</scope>
</reference>